<evidence type="ECO:0000256" key="1">
    <source>
        <dbReference type="SAM" id="MobiDB-lite"/>
    </source>
</evidence>
<gene>
    <name evidence="2" type="ORF">BDA96_05G109800</name>
</gene>
<sequence length="133" mass="14175">MVAAPPGVAHHHEHKDVTMASSTAKGVVSPSEGSFHTWRGQICSHFSKTIALSLLEQLLVEWLLAQPCYLLFPLPAAAAVVMRWAPSPSLPGCTACAHSCGCASAFELQNFLGAVVAGEDRMEPGQQPQQRVN</sequence>
<name>A0A921UFD2_SORBI</name>
<protein>
    <submittedName>
        <fullName evidence="2">Uncharacterized protein</fullName>
    </submittedName>
</protein>
<dbReference type="EMBL" id="CM027684">
    <property type="protein sequence ID" value="KAG0529569.1"/>
    <property type="molecule type" value="Genomic_DNA"/>
</dbReference>
<evidence type="ECO:0000313" key="3">
    <source>
        <dbReference type="Proteomes" id="UP000807115"/>
    </source>
</evidence>
<dbReference type="Proteomes" id="UP000807115">
    <property type="component" value="Chromosome 5"/>
</dbReference>
<comment type="caution">
    <text evidence="2">The sequence shown here is derived from an EMBL/GenBank/DDBJ whole genome shotgun (WGS) entry which is preliminary data.</text>
</comment>
<evidence type="ECO:0000313" key="2">
    <source>
        <dbReference type="EMBL" id="KAG0529569.1"/>
    </source>
</evidence>
<reference evidence="2" key="2">
    <citation type="submission" date="2020-10" db="EMBL/GenBank/DDBJ databases">
        <authorList>
            <person name="Cooper E.A."/>
            <person name="Brenton Z.W."/>
            <person name="Flinn B.S."/>
            <person name="Jenkins J."/>
            <person name="Shu S."/>
            <person name="Flowers D."/>
            <person name="Luo F."/>
            <person name="Wang Y."/>
            <person name="Xia P."/>
            <person name="Barry K."/>
            <person name="Daum C."/>
            <person name="Lipzen A."/>
            <person name="Yoshinaga Y."/>
            <person name="Schmutz J."/>
            <person name="Saski C."/>
            <person name="Vermerris W."/>
            <person name="Kresovich S."/>
        </authorList>
    </citation>
    <scope>NUCLEOTIDE SEQUENCE</scope>
</reference>
<organism evidence="2 3">
    <name type="scientific">Sorghum bicolor</name>
    <name type="common">Sorghum</name>
    <name type="synonym">Sorghum vulgare</name>
    <dbReference type="NCBI Taxonomy" id="4558"/>
    <lineage>
        <taxon>Eukaryota</taxon>
        <taxon>Viridiplantae</taxon>
        <taxon>Streptophyta</taxon>
        <taxon>Embryophyta</taxon>
        <taxon>Tracheophyta</taxon>
        <taxon>Spermatophyta</taxon>
        <taxon>Magnoliopsida</taxon>
        <taxon>Liliopsida</taxon>
        <taxon>Poales</taxon>
        <taxon>Poaceae</taxon>
        <taxon>PACMAD clade</taxon>
        <taxon>Panicoideae</taxon>
        <taxon>Andropogonodae</taxon>
        <taxon>Andropogoneae</taxon>
        <taxon>Sorghinae</taxon>
        <taxon>Sorghum</taxon>
    </lineage>
</organism>
<proteinExistence type="predicted"/>
<dbReference type="AlphaFoldDB" id="A0A921UFD2"/>
<feature type="region of interest" description="Disordered" evidence="1">
    <location>
        <begin position="1"/>
        <end position="23"/>
    </location>
</feature>
<accession>A0A921UFD2</accession>
<reference evidence="2" key="1">
    <citation type="journal article" date="2019" name="BMC Genomics">
        <title>A new reference genome for Sorghum bicolor reveals high levels of sequence similarity between sweet and grain genotypes: implications for the genetics of sugar metabolism.</title>
        <authorList>
            <person name="Cooper E.A."/>
            <person name="Brenton Z.W."/>
            <person name="Flinn B.S."/>
            <person name="Jenkins J."/>
            <person name="Shu S."/>
            <person name="Flowers D."/>
            <person name="Luo F."/>
            <person name="Wang Y."/>
            <person name="Xia P."/>
            <person name="Barry K."/>
            <person name="Daum C."/>
            <person name="Lipzen A."/>
            <person name="Yoshinaga Y."/>
            <person name="Schmutz J."/>
            <person name="Saski C."/>
            <person name="Vermerris W."/>
            <person name="Kresovich S."/>
        </authorList>
    </citation>
    <scope>NUCLEOTIDE SEQUENCE</scope>
</reference>